<keyword evidence="6" id="KW-0378">Hydrolase</keyword>
<dbReference type="InterPro" id="IPR050430">
    <property type="entry name" value="Peptidase_S1"/>
</dbReference>
<keyword evidence="5" id="KW-0222">Digestion</keyword>
<evidence type="ECO:0000256" key="11">
    <source>
        <dbReference type="ARBA" id="ARBA00036320"/>
    </source>
</evidence>
<dbReference type="Gene3D" id="2.40.10.10">
    <property type="entry name" value="Trypsin-like serine proteases"/>
    <property type="match status" value="1"/>
</dbReference>
<keyword evidence="7" id="KW-0353">Hemolymph clotting</keyword>
<dbReference type="InterPro" id="IPR043504">
    <property type="entry name" value="Peptidase_S1_PA_chymotrypsin"/>
</dbReference>
<sequence>MPLTAEIDCPLFNCSSTNSNIALQCRPSRMMKCGDGNNKSHHSVHLIDKLMGGSRADRTGGSKEEEVELMLGASGQIQMAWSLESGVHRACYRYRQLMATAIIADIWRLVGFLGLVICAPLLLLGSGSEGREKDPSWSGYYKDNGTHYLLYGKPEDIAQTPNFGNISSNPFINALEAQESFPTRIVNGKRIPCTEAPFQGSLHYEGYFVCGCVIINKFWILTAHHCFFGPPEKYTVRVGSDQQRRGGQLRHVKKIVALAAYDDYTMRHDLAMMKLRSPVYFGKCVRPVKLPSTKTTKFPKKFVVSGWGLTSANAQNVQRYLRRVQLDYIKRSKCRKMYKKAGLKVYKDMICASRTSKDSCSGDSGGPLTSSGVLYGIVSWGIGCANKNYPGVYVNCKRYVPWIKKVIHKY</sequence>
<dbReference type="InterPro" id="IPR001254">
    <property type="entry name" value="Trypsin_dom"/>
</dbReference>
<name>A0A6P8K442_DROMA</name>
<evidence type="ECO:0000313" key="14">
    <source>
        <dbReference type="Proteomes" id="UP000515162"/>
    </source>
</evidence>
<keyword evidence="2" id="KW-0768">Sushi</keyword>
<proteinExistence type="inferred from homology"/>
<keyword evidence="14" id="KW-1185">Reference proteome</keyword>
<keyword evidence="9" id="KW-0865">Zymogen</keyword>
<evidence type="ECO:0000256" key="3">
    <source>
        <dbReference type="ARBA" id="ARBA00022670"/>
    </source>
</evidence>
<dbReference type="RefSeq" id="XP_033157321.1">
    <property type="nucleotide sequence ID" value="XM_033301430.1"/>
</dbReference>
<dbReference type="InterPro" id="IPR033116">
    <property type="entry name" value="TRYPSIN_SER"/>
</dbReference>
<dbReference type="GO" id="GO:0007586">
    <property type="term" value="P:digestion"/>
    <property type="evidence" value="ECO:0007669"/>
    <property type="project" value="UniProtKB-KW"/>
</dbReference>
<evidence type="ECO:0000256" key="5">
    <source>
        <dbReference type="ARBA" id="ARBA00022757"/>
    </source>
</evidence>
<dbReference type="GO" id="GO:0004252">
    <property type="term" value="F:serine-type endopeptidase activity"/>
    <property type="evidence" value="ECO:0007669"/>
    <property type="project" value="UniProtKB-EC"/>
</dbReference>
<dbReference type="PANTHER" id="PTHR24276:SF97">
    <property type="entry name" value="GH13245P2-RELATED"/>
    <property type="match status" value="1"/>
</dbReference>
<dbReference type="PANTHER" id="PTHR24276">
    <property type="entry name" value="POLYSERASE-RELATED"/>
    <property type="match status" value="1"/>
</dbReference>
<evidence type="ECO:0000259" key="13">
    <source>
        <dbReference type="PROSITE" id="PS50240"/>
    </source>
</evidence>
<dbReference type="GeneID" id="117139229"/>
<evidence type="ECO:0000256" key="1">
    <source>
        <dbReference type="ARBA" id="ARBA00007664"/>
    </source>
</evidence>
<evidence type="ECO:0000313" key="15">
    <source>
        <dbReference type="RefSeq" id="XP_033157321.1"/>
    </source>
</evidence>
<evidence type="ECO:0000256" key="6">
    <source>
        <dbReference type="ARBA" id="ARBA00022801"/>
    </source>
</evidence>
<accession>A0A6P8K442</accession>
<dbReference type="PROSITE" id="PS50240">
    <property type="entry name" value="TRYPSIN_DOM"/>
    <property type="match status" value="1"/>
</dbReference>
<dbReference type="PROSITE" id="PS00135">
    <property type="entry name" value="TRYPSIN_SER"/>
    <property type="match status" value="1"/>
</dbReference>
<feature type="domain" description="Peptidase S1" evidence="13">
    <location>
        <begin position="185"/>
        <end position="408"/>
    </location>
</feature>
<keyword evidence="8" id="KW-0720">Serine protease</keyword>
<dbReference type="FunFam" id="2.40.10.10:FF:000120">
    <property type="entry name" value="Putative serine protease"/>
    <property type="match status" value="1"/>
</dbReference>
<evidence type="ECO:0000256" key="9">
    <source>
        <dbReference type="ARBA" id="ARBA00023145"/>
    </source>
</evidence>
<comment type="catalytic activity">
    <reaction evidence="11">
        <text>Preferential cleavage: Arg-|-Xaa, Lys-|-Xaa.</text>
        <dbReference type="EC" id="3.4.21.4"/>
    </reaction>
</comment>
<comment type="catalytic activity">
    <reaction evidence="12">
        <text>Selective cleavage of 103-Arg-|-Ser-104 and 124-Ile-|-Ile-125 bonds in Limulus clotting factor B to form activated factor B. Cleavage of -Pro-Arg-|-Xaa- bonds in synthetic substrates.</text>
        <dbReference type="EC" id="3.4.21.84"/>
    </reaction>
</comment>
<evidence type="ECO:0000256" key="12">
    <source>
        <dbReference type="ARBA" id="ARBA00052079"/>
    </source>
</evidence>
<dbReference type="SMART" id="SM00020">
    <property type="entry name" value="Tryp_SPc"/>
    <property type="match status" value="1"/>
</dbReference>
<keyword evidence="3" id="KW-0645">Protease</keyword>
<comment type="similarity">
    <text evidence="1">Belongs to the peptidase S1 family.</text>
</comment>
<keyword evidence="4" id="KW-0732">Signal</keyword>
<evidence type="ECO:0000256" key="8">
    <source>
        <dbReference type="ARBA" id="ARBA00022825"/>
    </source>
</evidence>
<dbReference type="AlphaFoldDB" id="A0A6P8K442"/>
<dbReference type="GO" id="GO:0006508">
    <property type="term" value="P:proteolysis"/>
    <property type="evidence" value="ECO:0007669"/>
    <property type="project" value="UniProtKB-KW"/>
</dbReference>
<protein>
    <submittedName>
        <fullName evidence="15">Mite allergen Der p 3</fullName>
    </submittedName>
</protein>
<dbReference type="InterPro" id="IPR001314">
    <property type="entry name" value="Peptidase_S1A"/>
</dbReference>
<evidence type="ECO:0000256" key="2">
    <source>
        <dbReference type="ARBA" id="ARBA00022659"/>
    </source>
</evidence>
<dbReference type="GO" id="GO:0042381">
    <property type="term" value="P:hemolymph coagulation"/>
    <property type="evidence" value="ECO:0007669"/>
    <property type="project" value="UniProtKB-KW"/>
</dbReference>
<dbReference type="InterPro" id="IPR009003">
    <property type="entry name" value="Peptidase_S1_PA"/>
</dbReference>
<evidence type="ECO:0000256" key="10">
    <source>
        <dbReference type="ARBA" id="ARBA00023157"/>
    </source>
</evidence>
<evidence type="ECO:0000256" key="4">
    <source>
        <dbReference type="ARBA" id="ARBA00022729"/>
    </source>
</evidence>
<dbReference type="CDD" id="cd00190">
    <property type="entry name" value="Tryp_SPc"/>
    <property type="match status" value="1"/>
</dbReference>
<organism evidence="14 15">
    <name type="scientific">Drosophila mauritiana</name>
    <name type="common">Fruit fly</name>
    <dbReference type="NCBI Taxonomy" id="7226"/>
    <lineage>
        <taxon>Eukaryota</taxon>
        <taxon>Metazoa</taxon>
        <taxon>Ecdysozoa</taxon>
        <taxon>Arthropoda</taxon>
        <taxon>Hexapoda</taxon>
        <taxon>Insecta</taxon>
        <taxon>Pterygota</taxon>
        <taxon>Neoptera</taxon>
        <taxon>Endopterygota</taxon>
        <taxon>Diptera</taxon>
        <taxon>Brachycera</taxon>
        <taxon>Muscomorpha</taxon>
        <taxon>Ephydroidea</taxon>
        <taxon>Drosophilidae</taxon>
        <taxon>Drosophila</taxon>
        <taxon>Sophophora</taxon>
    </lineage>
</organism>
<dbReference type="Proteomes" id="UP000515162">
    <property type="component" value="Chromosome 3L"/>
</dbReference>
<evidence type="ECO:0000256" key="7">
    <source>
        <dbReference type="ARBA" id="ARBA00022820"/>
    </source>
</evidence>
<dbReference type="SUPFAM" id="SSF50494">
    <property type="entry name" value="Trypsin-like serine proteases"/>
    <property type="match status" value="1"/>
</dbReference>
<dbReference type="PRINTS" id="PR00722">
    <property type="entry name" value="CHYMOTRYPSIN"/>
</dbReference>
<reference evidence="15" key="1">
    <citation type="submission" date="2025-08" db="UniProtKB">
        <authorList>
            <consortium name="RefSeq"/>
        </authorList>
    </citation>
    <scope>IDENTIFICATION</scope>
    <source>
        <strain evidence="15">Mau12</strain>
        <tissue evidence="15">Whole Body</tissue>
    </source>
</reference>
<gene>
    <name evidence="15" type="primary">LOC117139229</name>
</gene>
<keyword evidence="10" id="KW-1015">Disulfide bond</keyword>
<dbReference type="Pfam" id="PF00089">
    <property type="entry name" value="Trypsin"/>
    <property type="match status" value="1"/>
</dbReference>